<evidence type="ECO:0000313" key="4">
    <source>
        <dbReference type="EMBL" id="CAK9173958.1"/>
    </source>
</evidence>
<name>A0ABC8TPB3_9AQUA</name>
<dbReference type="InterPro" id="IPR001012">
    <property type="entry name" value="UBX_dom"/>
</dbReference>
<dbReference type="SUPFAM" id="SSF52833">
    <property type="entry name" value="Thioredoxin-like"/>
    <property type="match status" value="1"/>
</dbReference>
<dbReference type="CDD" id="cd01767">
    <property type="entry name" value="UBX"/>
    <property type="match status" value="1"/>
</dbReference>
<sequence length="367" mass="39841">MMLPRMDIDFVWEFRFGCSHRLGFAPCDDPESTHLEKSTWTDSKVAESLSKYCILLHILGGSTDAAQFSALYPQKSVPCITAIGYNGVQLWQKDGFVSAEDLASSLEKAWLGLHIQETTATLLTAALASKKSEVPSGACDAAAFEQGSSSRTNIPSSSTDKLVHSSEATPLLISEDAIEEPNSKLGEEVSPESDIACESESKVFEYSSSTATEIEQVHPVDLNSTHSTIGHQVEDEFPAPEESLNGADHKSKVSMEASELIANEASEAVPGRKAETVEVEKIDVSDSSTSKSNEVHINIRLPDGGSLKERFSVMSTLRMVKDFVDENLESSIGSYDLAIPYPRKVFGDQGMNFKYPGGPPVLLQLKL</sequence>
<dbReference type="SUPFAM" id="SSF54236">
    <property type="entry name" value="Ubiquitin-like"/>
    <property type="match status" value="1"/>
</dbReference>
<protein>
    <recommendedName>
        <fullName evidence="2">UBX domain-containing protein</fullName>
    </recommendedName>
</protein>
<gene>
    <name evidence="3" type="ORF">ILEXP_LOCUS40830</name>
    <name evidence="4" type="ORF">ILEXP_LOCUS43692</name>
</gene>
<comment type="caution">
    <text evidence="3">The sequence shown here is derived from an EMBL/GenBank/DDBJ whole genome shotgun (WGS) entry which is preliminary data.</text>
</comment>
<accession>A0ABC8TPB3</accession>
<dbReference type="AlphaFoldDB" id="A0ABC8TPB3"/>
<dbReference type="PROSITE" id="PS50033">
    <property type="entry name" value="UBX"/>
    <property type="match status" value="1"/>
</dbReference>
<dbReference type="Pfam" id="PF00789">
    <property type="entry name" value="UBX"/>
    <property type="match status" value="1"/>
</dbReference>
<dbReference type="PANTHER" id="PTHR47770:SF1">
    <property type="entry name" value="PLANT UBX DOMAIN-CONTAINING PROTEIN 11"/>
    <property type="match status" value="1"/>
</dbReference>
<keyword evidence="5" id="KW-1185">Reference proteome</keyword>
<evidence type="ECO:0000256" key="1">
    <source>
        <dbReference type="ARBA" id="ARBA00022786"/>
    </source>
</evidence>
<dbReference type="PANTHER" id="PTHR47770">
    <property type="entry name" value="PLANT UBX DOMAIN-CONTAINING PROTEIN 11"/>
    <property type="match status" value="1"/>
</dbReference>
<dbReference type="Gene3D" id="3.40.30.10">
    <property type="entry name" value="Glutaredoxin"/>
    <property type="match status" value="1"/>
</dbReference>
<dbReference type="Proteomes" id="UP001642360">
    <property type="component" value="Unassembled WGS sequence"/>
</dbReference>
<reference evidence="3 5" key="1">
    <citation type="submission" date="2024-02" db="EMBL/GenBank/DDBJ databases">
        <authorList>
            <person name="Vignale AGUSTIN F."/>
            <person name="Sosa J E."/>
            <person name="Modenutti C."/>
        </authorList>
    </citation>
    <scope>NUCLEOTIDE SEQUENCE [LARGE SCALE GENOMIC DNA]</scope>
</reference>
<feature type="domain" description="UBX" evidence="2">
    <location>
        <begin position="290"/>
        <end position="367"/>
    </location>
</feature>
<evidence type="ECO:0000259" key="2">
    <source>
        <dbReference type="PROSITE" id="PS50033"/>
    </source>
</evidence>
<keyword evidence="1" id="KW-0833">Ubl conjugation pathway</keyword>
<dbReference type="InterPro" id="IPR029071">
    <property type="entry name" value="Ubiquitin-like_domsf"/>
</dbReference>
<dbReference type="InterPro" id="IPR036249">
    <property type="entry name" value="Thioredoxin-like_sf"/>
</dbReference>
<evidence type="ECO:0000313" key="5">
    <source>
        <dbReference type="Proteomes" id="UP001642360"/>
    </source>
</evidence>
<dbReference type="Gene3D" id="3.10.20.90">
    <property type="entry name" value="Phosphatidylinositol 3-kinase Catalytic Subunit, Chain A, domain 1"/>
    <property type="match status" value="1"/>
</dbReference>
<evidence type="ECO:0000313" key="3">
    <source>
        <dbReference type="EMBL" id="CAK9171276.1"/>
    </source>
</evidence>
<dbReference type="EMBL" id="CAUOFW020005702">
    <property type="protein sequence ID" value="CAK9171276.1"/>
    <property type="molecule type" value="Genomic_DNA"/>
</dbReference>
<dbReference type="EMBL" id="CAUOFW020006266">
    <property type="protein sequence ID" value="CAK9173958.1"/>
    <property type="molecule type" value="Genomic_DNA"/>
</dbReference>
<organism evidence="3 5">
    <name type="scientific">Ilex paraguariensis</name>
    <name type="common">yerba mate</name>
    <dbReference type="NCBI Taxonomy" id="185542"/>
    <lineage>
        <taxon>Eukaryota</taxon>
        <taxon>Viridiplantae</taxon>
        <taxon>Streptophyta</taxon>
        <taxon>Embryophyta</taxon>
        <taxon>Tracheophyta</taxon>
        <taxon>Spermatophyta</taxon>
        <taxon>Magnoliopsida</taxon>
        <taxon>eudicotyledons</taxon>
        <taxon>Gunneridae</taxon>
        <taxon>Pentapetalae</taxon>
        <taxon>asterids</taxon>
        <taxon>campanulids</taxon>
        <taxon>Aquifoliales</taxon>
        <taxon>Aquifoliaceae</taxon>
        <taxon>Ilex</taxon>
    </lineage>
</organism>
<proteinExistence type="predicted"/>